<dbReference type="OrthoDB" id="5426872at2759"/>
<sequence>MIPDTLPPYRHISSTPVSTTEASSILETYLKNSERHAHLHPDALITPSGVNFSVNGGIAGGVVLHNLRRVAEGLRGVYLEREPTPEPEDELQSSPPVFSNGKPSSRKRPQQNGENGEDWQNMSEYERDEAGVEVGEIGPRSTFVAAGKEAEADAQIEVHDNAGHVLGVNGIGTNGLKRSAEDQDRRIDKEARKRAKKERDQQHKKEKEKKKARKEA</sequence>
<keyword evidence="3" id="KW-1185">Reference proteome</keyword>
<feature type="region of interest" description="Disordered" evidence="1">
    <location>
        <begin position="163"/>
        <end position="216"/>
    </location>
</feature>
<feature type="compositionally biased region" description="Basic residues" evidence="1">
    <location>
        <begin position="206"/>
        <end position="216"/>
    </location>
</feature>
<dbReference type="AlphaFoldDB" id="A0A6A5Z038"/>
<dbReference type="EMBL" id="ML977331">
    <property type="protein sequence ID" value="KAF2112423.1"/>
    <property type="molecule type" value="Genomic_DNA"/>
</dbReference>
<evidence type="ECO:0000313" key="3">
    <source>
        <dbReference type="Proteomes" id="UP000799770"/>
    </source>
</evidence>
<evidence type="ECO:0000313" key="2">
    <source>
        <dbReference type="EMBL" id="KAF2112423.1"/>
    </source>
</evidence>
<feature type="compositionally biased region" description="Polar residues" evidence="1">
    <location>
        <begin position="110"/>
        <end position="123"/>
    </location>
</feature>
<organism evidence="2 3">
    <name type="scientific">Lophiotrema nucula</name>
    <dbReference type="NCBI Taxonomy" id="690887"/>
    <lineage>
        <taxon>Eukaryota</taxon>
        <taxon>Fungi</taxon>
        <taxon>Dikarya</taxon>
        <taxon>Ascomycota</taxon>
        <taxon>Pezizomycotina</taxon>
        <taxon>Dothideomycetes</taxon>
        <taxon>Pleosporomycetidae</taxon>
        <taxon>Pleosporales</taxon>
        <taxon>Lophiotremataceae</taxon>
        <taxon>Lophiotrema</taxon>
    </lineage>
</organism>
<proteinExistence type="predicted"/>
<feature type="region of interest" description="Disordered" evidence="1">
    <location>
        <begin position="1"/>
        <end position="20"/>
    </location>
</feature>
<gene>
    <name evidence="2" type="ORF">BDV96DRAFT_614276</name>
</gene>
<feature type="compositionally biased region" description="Basic and acidic residues" evidence="1">
    <location>
        <begin position="178"/>
        <end position="205"/>
    </location>
</feature>
<evidence type="ECO:0000256" key="1">
    <source>
        <dbReference type="SAM" id="MobiDB-lite"/>
    </source>
</evidence>
<feature type="region of interest" description="Disordered" evidence="1">
    <location>
        <begin position="82"/>
        <end position="138"/>
    </location>
</feature>
<name>A0A6A5Z038_9PLEO</name>
<protein>
    <submittedName>
        <fullName evidence="2">Uncharacterized protein</fullName>
    </submittedName>
</protein>
<accession>A0A6A5Z038</accession>
<feature type="compositionally biased region" description="Polar residues" evidence="1">
    <location>
        <begin position="92"/>
        <end position="103"/>
    </location>
</feature>
<reference evidence="2" key="1">
    <citation type="journal article" date="2020" name="Stud. Mycol.">
        <title>101 Dothideomycetes genomes: a test case for predicting lifestyles and emergence of pathogens.</title>
        <authorList>
            <person name="Haridas S."/>
            <person name="Albert R."/>
            <person name="Binder M."/>
            <person name="Bloem J."/>
            <person name="Labutti K."/>
            <person name="Salamov A."/>
            <person name="Andreopoulos B."/>
            <person name="Baker S."/>
            <person name="Barry K."/>
            <person name="Bills G."/>
            <person name="Bluhm B."/>
            <person name="Cannon C."/>
            <person name="Castanera R."/>
            <person name="Culley D."/>
            <person name="Daum C."/>
            <person name="Ezra D."/>
            <person name="Gonzalez J."/>
            <person name="Henrissat B."/>
            <person name="Kuo A."/>
            <person name="Liang C."/>
            <person name="Lipzen A."/>
            <person name="Lutzoni F."/>
            <person name="Magnuson J."/>
            <person name="Mondo S."/>
            <person name="Nolan M."/>
            <person name="Ohm R."/>
            <person name="Pangilinan J."/>
            <person name="Park H.-J."/>
            <person name="Ramirez L."/>
            <person name="Alfaro M."/>
            <person name="Sun H."/>
            <person name="Tritt A."/>
            <person name="Yoshinaga Y."/>
            <person name="Zwiers L.-H."/>
            <person name="Turgeon B."/>
            <person name="Goodwin S."/>
            <person name="Spatafora J."/>
            <person name="Crous P."/>
            <person name="Grigoriev I."/>
        </authorList>
    </citation>
    <scope>NUCLEOTIDE SEQUENCE</scope>
    <source>
        <strain evidence="2">CBS 627.86</strain>
    </source>
</reference>
<dbReference type="Proteomes" id="UP000799770">
    <property type="component" value="Unassembled WGS sequence"/>
</dbReference>